<reference evidence="1" key="1">
    <citation type="submission" date="2020-11" db="EMBL/GenBank/DDBJ databases">
        <authorList>
            <consortium name="DOE Joint Genome Institute"/>
            <person name="Ahrendt S."/>
            <person name="Riley R."/>
            <person name="Andreopoulos W."/>
            <person name="Labutti K."/>
            <person name="Pangilinan J."/>
            <person name="Ruiz-Duenas F.J."/>
            <person name="Barrasa J.M."/>
            <person name="Sanchez-Garcia M."/>
            <person name="Camarero S."/>
            <person name="Miyauchi S."/>
            <person name="Serrano A."/>
            <person name="Linde D."/>
            <person name="Babiker R."/>
            <person name="Drula E."/>
            <person name="Ayuso-Fernandez I."/>
            <person name="Pacheco R."/>
            <person name="Padilla G."/>
            <person name="Ferreira P."/>
            <person name="Barriuso J."/>
            <person name="Kellner H."/>
            <person name="Castanera R."/>
            <person name="Alfaro M."/>
            <person name="Ramirez L."/>
            <person name="Pisabarro A.G."/>
            <person name="Kuo A."/>
            <person name="Tritt A."/>
            <person name="Lipzen A."/>
            <person name="He G."/>
            <person name="Yan M."/>
            <person name="Ng V."/>
            <person name="Cullen D."/>
            <person name="Martin F."/>
            <person name="Rosso M.-N."/>
            <person name="Henrissat B."/>
            <person name="Hibbett D."/>
            <person name="Martinez A.T."/>
            <person name="Grigoriev I.V."/>
        </authorList>
    </citation>
    <scope>NUCLEOTIDE SEQUENCE</scope>
    <source>
        <strain evidence="1">MF-IS2</strain>
    </source>
</reference>
<protein>
    <submittedName>
        <fullName evidence="1">Uncharacterized protein</fullName>
    </submittedName>
</protein>
<dbReference type="Proteomes" id="UP000807342">
    <property type="component" value="Unassembled WGS sequence"/>
</dbReference>
<organism evidence="1 2">
    <name type="scientific">Macrolepiota fuliginosa MF-IS2</name>
    <dbReference type="NCBI Taxonomy" id="1400762"/>
    <lineage>
        <taxon>Eukaryota</taxon>
        <taxon>Fungi</taxon>
        <taxon>Dikarya</taxon>
        <taxon>Basidiomycota</taxon>
        <taxon>Agaricomycotina</taxon>
        <taxon>Agaricomycetes</taxon>
        <taxon>Agaricomycetidae</taxon>
        <taxon>Agaricales</taxon>
        <taxon>Agaricineae</taxon>
        <taxon>Agaricaceae</taxon>
        <taxon>Macrolepiota</taxon>
    </lineage>
</organism>
<comment type="caution">
    <text evidence="1">The sequence shown here is derived from an EMBL/GenBank/DDBJ whole genome shotgun (WGS) entry which is preliminary data.</text>
</comment>
<evidence type="ECO:0000313" key="2">
    <source>
        <dbReference type="Proteomes" id="UP000807342"/>
    </source>
</evidence>
<accession>A0A9P5WWI8</accession>
<feature type="non-terminal residue" evidence="1">
    <location>
        <position position="1"/>
    </location>
</feature>
<gene>
    <name evidence="1" type="ORF">P691DRAFT_802734</name>
</gene>
<dbReference type="AlphaFoldDB" id="A0A9P5WWI8"/>
<feature type="non-terminal residue" evidence="1">
    <location>
        <position position="62"/>
    </location>
</feature>
<name>A0A9P5WWI8_9AGAR</name>
<proteinExistence type="predicted"/>
<sequence length="62" mass="6954">EWRAPKARLWILALVCSSTVPKSVYWTRVPIMIQVPPNLSIRFPTIVPTDSSGGMFSRAPNN</sequence>
<dbReference type="EMBL" id="MU152649">
    <property type="protein sequence ID" value="KAF9440298.1"/>
    <property type="molecule type" value="Genomic_DNA"/>
</dbReference>
<keyword evidence="2" id="KW-1185">Reference proteome</keyword>
<evidence type="ECO:0000313" key="1">
    <source>
        <dbReference type="EMBL" id="KAF9440298.1"/>
    </source>
</evidence>